<organism evidence="1 2">
    <name type="scientific">Coniosporium uncinatum</name>
    <dbReference type="NCBI Taxonomy" id="93489"/>
    <lineage>
        <taxon>Eukaryota</taxon>
        <taxon>Fungi</taxon>
        <taxon>Dikarya</taxon>
        <taxon>Ascomycota</taxon>
        <taxon>Pezizomycotina</taxon>
        <taxon>Dothideomycetes</taxon>
        <taxon>Dothideomycetes incertae sedis</taxon>
        <taxon>Coniosporium</taxon>
    </lineage>
</organism>
<proteinExistence type="predicted"/>
<feature type="non-terminal residue" evidence="1">
    <location>
        <position position="1"/>
    </location>
</feature>
<accession>A0ACC3DYQ8</accession>
<sequence>PTSSSSRNEGMDIAAAASESMPDPQNQYHLRRLEDDQSSLQRLDRPYWARLKMIGYWAFEDDEKEGFWRQSAADREERLRLADEELEKTGYWVKTNEEKAVWWNKEMMWRDHVKTHTSMVAKGLMSEDDMKGFQADKELYKKEYDREVTQEVMRKREDAGTVATLAKACQNGSEATQAVVAAKKKRSFSSESEVVSEIGVAGLSVVENPHGTDVQTHGHGNNRASNAGRKRRREALKVHIGAAPQKRSKHSPSTTENREEDSDEETGSSDAIDRYNDRRSNDDDDDTDEGLGGSAVLGNTSMEGDRDAGEGLSSRTSTNRGGGCRRSSGGSSGSGKTAKQSEYLFVSDYDLSYGLPWTSMLKGASYKNVSRFMYAGGEISYPLDRQEAMNQWRKEQRNELTIGAIIDLRVVTLLRPDWDTSAISRRPTRVAEAMALAYLQAHQVIPENYLNSELRQEDYAVTTLRNFLTRWASINMHSKAGRKRIVKASSIRLHPLIGIMWRDEEDLRRIEKWSNQWRSRNGRSLRHVRSGWSTEEKAWLKSKLAGEVATGQTSTAADIVMLLNAHFQGRMFQCEDGEQVHSRSVRTKVALDNLIDRMIKHDAEFKHTVGKHDKIKPRIVLVNGELAPVHKLKTSTDPGISAKKLKRKASGDFVTGSVDPFQGQSAKKCAGANFARCTMPAVVGDVSEAFGRDTLDGKFVYGTEQSEPSKKMKDDQRDSSKANLRATETTWTGHEKNCKPLDVEEGMQLDGLNDSSVDSKKRKLTVKLRFKTDVTC</sequence>
<dbReference type="Proteomes" id="UP001186974">
    <property type="component" value="Unassembled WGS sequence"/>
</dbReference>
<protein>
    <submittedName>
        <fullName evidence="1">Uncharacterized protein</fullName>
    </submittedName>
</protein>
<gene>
    <name evidence="1" type="ORF">LTS18_002884</name>
</gene>
<comment type="caution">
    <text evidence="1">The sequence shown here is derived from an EMBL/GenBank/DDBJ whole genome shotgun (WGS) entry which is preliminary data.</text>
</comment>
<dbReference type="EMBL" id="JAWDJW010000069">
    <property type="protein sequence ID" value="KAK3081775.1"/>
    <property type="molecule type" value="Genomic_DNA"/>
</dbReference>
<name>A0ACC3DYQ8_9PEZI</name>
<reference evidence="1" key="1">
    <citation type="submission" date="2024-09" db="EMBL/GenBank/DDBJ databases">
        <title>Black Yeasts Isolated from many extreme environments.</title>
        <authorList>
            <person name="Coleine C."/>
            <person name="Stajich J.E."/>
            <person name="Selbmann L."/>
        </authorList>
    </citation>
    <scope>NUCLEOTIDE SEQUENCE</scope>
    <source>
        <strain evidence="1">CCFEE 5737</strain>
    </source>
</reference>
<evidence type="ECO:0000313" key="2">
    <source>
        <dbReference type="Proteomes" id="UP001186974"/>
    </source>
</evidence>
<keyword evidence="2" id="KW-1185">Reference proteome</keyword>
<evidence type="ECO:0000313" key="1">
    <source>
        <dbReference type="EMBL" id="KAK3081775.1"/>
    </source>
</evidence>